<protein>
    <submittedName>
        <fullName evidence="2">Uncharacterized protein</fullName>
    </submittedName>
</protein>
<feature type="compositionally biased region" description="Polar residues" evidence="1">
    <location>
        <begin position="354"/>
        <end position="369"/>
    </location>
</feature>
<feature type="compositionally biased region" description="Polar residues" evidence="1">
    <location>
        <begin position="544"/>
        <end position="566"/>
    </location>
</feature>
<dbReference type="EMBL" id="CCKQ01014598">
    <property type="protein sequence ID" value="CDW86384.1"/>
    <property type="molecule type" value="Genomic_DNA"/>
</dbReference>
<feature type="compositionally biased region" description="Polar residues" evidence="1">
    <location>
        <begin position="311"/>
        <end position="326"/>
    </location>
</feature>
<evidence type="ECO:0000313" key="3">
    <source>
        <dbReference type="Proteomes" id="UP000039865"/>
    </source>
</evidence>
<reference evidence="2 3" key="1">
    <citation type="submission" date="2014-06" db="EMBL/GenBank/DDBJ databases">
        <authorList>
            <person name="Swart Estienne"/>
        </authorList>
    </citation>
    <scope>NUCLEOTIDE SEQUENCE [LARGE SCALE GENOMIC DNA]</scope>
    <source>
        <strain evidence="2 3">130c</strain>
    </source>
</reference>
<feature type="compositionally biased region" description="Polar residues" evidence="1">
    <location>
        <begin position="268"/>
        <end position="282"/>
    </location>
</feature>
<dbReference type="AlphaFoldDB" id="A0A078AW73"/>
<organism evidence="2 3">
    <name type="scientific">Stylonychia lemnae</name>
    <name type="common">Ciliate</name>
    <dbReference type="NCBI Taxonomy" id="5949"/>
    <lineage>
        <taxon>Eukaryota</taxon>
        <taxon>Sar</taxon>
        <taxon>Alveolata</taxon>
        <taxon>Ciliophora</taxon>
        <taxon>Intramacronucleata</taxon>
        <taxon>Spirotrichea</taxon>
        <taxon>Stichotrichia</taxon>
        <taxon>Sporadotrichida</taxon>
        <taxon>Oxytrichidae</taxon>
        <taxon>Stylonychinae</taxon>
        <taxon>Stylonychia</taxon>
    </lineage>
</organism>
<gene>
    <name evidence="2" type="primary">Contig9550.g10210</name>
    <name evidence="2" type="ORF">STYLEM_15478</name>
</gene>
<feature type="region of interest" description="Disordered" evidence="1">
    <location>
        <begin position="311"/>
        <end position="413"/>
    </location>
</feature>
<feature type="region of interest" description="Disordered" evidence="1">
    <location>
        <begin position="664"/>
        <end position="685"/>
    </location>
</feature>
<proteinExistence type="predicted"/>
<feature type="region of interest" description="Disordered" evidence="1">
    <location>
        <begin position="544"/>
        <end position="624"/>
    </location>
</feature>
<feature type="region of interest" description="Disordered" evidence="1">
    <location>
        <begin position="230"/>
        <end position="282"/>
    </location>
</feature>
<evidence type="ECO:0000256" key="1">
    <source>
        <dbReference type="SAM" id="MobiDB-lite"/>
    </source>
</evidence>
<feature type="compositionally biased region" description="Low complexity" evidence="1">
    <location>
        <begin position="602"/>
        <end position="616"/>
    </location>
</feature>
<feature type="compositionally biased region" description="Low complexity" evidence="1">
    <location>
        <begin position="386"/>
        <end position="405"/>
    </location>
</feature>
<feature type="compositionally biased region" description="Basic residues" evidence="1">
    <location>
        <begin position="327"/>
        <end position="337"/>
    </location>
</feature>
<name>A0A078AW73_STYLE</name>
<feature type="compositionally biased region" description="Low complexity" evidence="1">
    <location>
        <begin position="253"/>
        <end position="267"/>
    </location>
</feature>
<feature type="compositionally biased region" description="Polar residues" evidence="1">
    <location>
        <begin position="588"/>
        <end position="601"/>
    </location>
</feature>
<keyword evidence="3" id="KW-1185">Reference proteome</keyword>
<dbReference type="InParanoid" id="A0A078AW73"/>
<evidence type="ECO:0000313" key="2">
    <source>
        <dbReference type="EMBL" id="CDW86384.1"/>
    </source>
</evidence>
<accession>A0A078AW73</accession>
<dbReference type="Proteomes" id="UP000039865">
    <property type="component" value="Unassembled WGS sequence"/>
</dbReference>
<sequence>MFKRFFSCFNDSSDQRQVDLSRNTLQNQQYYIAQVNPESNIIGEQINFETHDFDSSRFQKHLNQNAPLHMIGVLNKVIYSQLFLIFTFFIQFYNESSQHDIDQYGAGFEETKITTASPSKNHLHKLQLEEMNPDLVPVLHQGSLMSRNHIENSSNDLFHQGNNDTLQNLESQSFVENQQLHEQSQLTVLNQINVEKQLNSYLQQANHLANLNTAGQDRHDSQKRQNLGNHYYQQERSSTDKEYSSSSFKTIGPQTQNQLMNPQQQSQKSSTYRQSQDSSETSSKVMFNAAHYNSTNVQDHQLTTINPDLIGQSKQPEYKTPQQSFYKTHRGGHHKRTPTGALTLKKDKLLIKGNSHQKNSRTSQNNDGNIVTPYRTYRIPQSVRASLVSKSDSLKSSSQKSTPLKRGQRASPQQMIDQLDQVILEEQNQDLDQTLEEIKVVEVGEDDFVDQQLLDVFDPEDGYQMDLGALQSIKKRQTSKTEVFNPSFNSPLKKQMVNHQPRIQPLFSSNINAAGIQQQVRQIQFSHKKTISQTPLMHLAQTTGSMYGSTRNSGLQQKISQKSNSPIRDRASSAQKKRQSHGAVLLQPQKQTVNKIQNPRKSSGLNFSNGNINNSNQKETSNKRLSLQMSACSNDEEERVTKEHKDQRMTEYFKIQNQGLYQQIKHQQHSYQNKYASTSQSAKQI</sequence>